<evidence type="ECO:0000256" key="1">
    <source>
        <dbReference type="SAM" id="MobiDB-lite"/>
    </source>
</evidence>
<dbReference type="AlphaFoldDB" id="A0A9P9AES7"/>
<name>A0A9P9AES7_9HYPO</name>
<protein>
    <submittedName>
        <fullName evidence="3">Uncharacterized protein</fullName>
    </submittedName>
</protein>
<proteinExistence type="predicted"/>
<evidence type="ECO:0000313" key="4">
    <source>
        <dbReference type="Proteomes" id="UP000777438"/>
    </source>
</evidence>
<dbReference type="EMBL" id="JAGPYM010000059">
    <property type="protein sequence ID" value="KAH6871152.1"/>
    <property type="molecule type" value="Genomic_DNA"/>
</dbReference>
<accession>A0A9P9AES7</accession>
<feature type="region of interest" description="Disordered" evidence="1">
    <location>
        <begin position="51"/>
        <end position="71"/>
    </location>
</feature>
<dbReference type="OrthoDB" id="10363890at2759"/>
<feature type="transmembrane region" description="Helical" evidence="2">
    <location>
        <begin position="6"/>
        <end position="26"/>
    </location>
</feature>
<evidence type="ECO:0000256" key="2">
    <source>
        <dbReference type="SAM" id="Phobius"/>
    </source>
</evidence>
<keyword evidence="4" id="KW-1185">Reference proteome</keyword>
<keyword evidence="2" id="KW-1133">Transmembrane helix</keyword>
<keyword evidence="2" id="KW-0812">Transmembrane</keyword>
<keyword evidence="2" id="KW-0472">Membrane</keyword>
<comment type="caution">
    <text evidence="3">The sequence shown here is derived from an EMBL/GenBank/DDBJ whole genome shotgun (WGS) entry which is preliminary data.</text>
</comment>
<sequence>MASLALQFMLTHSFPGIYLLNIVYFAPRPHIIRMSCYCHLVLPQGRPDAPALLPANQNSEPPKGQEMLLRGNSQDEDDITRWVSHGSLMPSTVNRLRDPVFACP</sequence>
<reference evidence="3 4" key="1">
    <citation type="journal article" date="2021" name="Nat. Commun.">
        <title>Genetic determinants of endophytism in the Arabidopsis root mycobiome.</title>
        <authorList>
            <person name="Mesny F."/>
            <person name="Miyauchi S."/>
            <person name="Thiergart T."/>
            <person name="Pickel B."/>
            <person name="Atanasova L."/>
            <person name="Karlsson M."/>
            <person name="Huettel B."/>
            <person name="Barry K.W."/>
            <person name="Haridas S."/>
            <person name="Chen C."/>
            <person name="Bauer D."/>
            <person name="Andreopoulos W."/>
            <person name="Pangilinan J."/>
            <person name="LaButti K."/>
            <person name="Riley R."/>
            <person name="Lipzen A."/>
            <person name="Clum A."/>
            <person name="Drula E."/>
            <person name="Henrissat B."/>
            <person name="Kohler A."/>
            <person name="Grigoriev I.V."/>
            <person name="Martin F.M."/>
            <person name="Hacquard S."/>
        </authorList>
    </citation>
    <scope>NUCLEOTIDE SEQUENCE [LARGE SCALE GENOMIC DNA]</scope>
    <source>
        <strain evidence="3 4">MPI-CAGE-CH-0241</strain>
    </source>
</reference>
<dbReference type="Proteomes" id="UP000777438">
    <property type="component" value="Unassembled WGS sequence"/>
</dbReference>
<gene>
    <name evidence="3" type="ORF">B0T10DRAFT_500817</name>
</gene>
<organism evidence="3 4">
    <name type="scientific">Thelonectria olida</name>
    <dbReference type="NCBI Taxonomy" id="1576542"/>
    <lineage>
        <taxon>Eukaryota</taxon>
        <taxon>Fungi</taxon>
        <taxon>Dikarya</taxon>
        <taxon>Ascomycota</taxon>
        <taxon>Pezizomycotina</taxon>
        <taxon>Sordariomycetes</taxon>
        <taxon>Hypocreomycetidae</taxon>
        <taxon>Hypocreales</taxon>
        <taxon>Nectriaceae</taxon>
        <taxon>Thelonectria</taxon>
    </lineage>
</organism>
<evidence type="ECO:0000313" key="3">
    <source>
        <dbReference type="EMBL" id="KAH6871152.1"/>
    </source>
</evidence>